<dbReference type="RefSeq" id="WP_273595991.1">
    <property type="nucleotide sequence ID" value="NZ_JAQQXS010000005.1"/>
</dbReference>
<proteinExistence type="predicted"/>
<sequence length="218" mass="22437">MNDENTSAVETREPGSKENVESVDQGRRRLGGAGTVVLLTLPSRSVMAASTCTASEIASGNLSRAAHANPCGCSPGFWGPQNQNGTALWTNSPSLNSVYSKSMAFNTVFGVNFFNGTGGSGIRLDQVFPGQTAGPGSGYGNAFGVPDNTAMQAVAALLNAKFYGSRYPVVGLQTATAVIAAFQAACANLSPKTALAAFVTQVDIYGHTANLWCNGSAE</sequence>
<feature type="compositionally biased region" description="Basic and acidic residues" evidence="1">
    <location>
        <begin position="10"/>
        <end position="27"/>
    </location>
</feature>
<dbReference type="Proteomes" id="UP001219862">
    <property type="component" value="Unassembled WGS sequence"/>
</dbReference>
<dbReference type="EMBL" id="JAQQXS010000005">
    <property type="protein sequence ID" value="MDC8784868.1"/>
    <property type="molecule type" value="Genomic_DNA"/>
</dbReference>
<feature type="region of interest" description="Disordered" evidence="1">
    <location>
        <begin position="1"/>
        <end position="27"/>
    </location>
</feature>
<name>A0ABT5KR61_9BURK</name>
<accession>A0ABT5KR61</accession>
<evidence type="ECO:0000313" key="2">
    <source>
        <dbReference type="EMBL" id="MDC8784868.1"/>
    </source>
</evidence>
<evidence type="ECO:0000256" key="1">
    <source>
        <dbReference type="SAM" id="MobiDB-lite"/>
    </source>
</evidence>
<organism evidence="2 3">
    <name type="scientific">Roseateles koreensis</name>
    <dbReference type="NCBI Taxonomy" id="2987526"/>
    <lineage>
        <taxon>Bacteria</taxon>
        <taxon>Pseudomonadati</taxon>
        <taxon>Pseudomonadota</taxon>
        <taxon>Betaproteobacteria</taxon>
        <taxon>Burkholderiales</taxon>
        <taxon>Sphaerotilaceae</taxon>
        <taxon>Roseateles</taxon>
    </lineage>
</organism>
<reference evidence="2 3" key="1">
    <citation type="submission" date="2022-10" db="EMBL/GenBank/DDBJ databases">
        <title>paucibacter sp. hw8 Genome sequencing.</title>
        <authorList>
            <person name="Park S."/>
        </authorList>
    </citation>
    <scope>NUCLEOTIDE SEQUENCE [LARGE SCALE GENOMIC DNA]</scope>
    <source>
        <strain evidence="3">hw8</strain>
    </source>
</reference>
<evidence type="ECO:0000313" key="3">
    <source>
        <dbReference type="Proteomes" id="UP001219862"/>
    </source>
</evidence>
<keyword evidence="3" id="KW-1185">Reference proteome</keyword>
<protein>
    <submittedName>
        <fullName evidence="2">Uncharacterized protein</fullName>
    </submittedName>
</protein>
<comment type="caution">
    <text evidence="2">The sequence shown here is derived from an EMBL/GenBank/DDBJ whole genome shotgun (WGS) entry which is preliminary data.</text>
</comment>
<gene>
    <name evidence="2" type="ORF">PRZ01_06665</name>
</gene>